<sequence>MCLGLAARYEELEQVDRDLHCAERDLLAAHLKLAGPQGPRPETIYSEVLDLRARLRQLLARLGEDLAAGP</sequence>
<gene>
    <name evidence="1" type="ORF">ACFPOE_20520</name>
</gene>
<name>A0ABW0NJN0_9BURK</name>
<dbReference type="RefSeq" id="WP_376852186.1">
    <property type="nucleotide sequence ID" value="NZ_JBHSMF010000010.1"/>
</dbReference>
<keyword evidence="2" id="KW-1185">Reference proteome</keyword>
<accession>A0ABW0NJN0</accession>
<proteinExistence type="predicted"/>
<evidence type="ECO:0008006" key="3">
    <source>
        <dbReference type="Google" id="ProtNLM"/>
    </source>
</evidence>
<evidence type="ECO:0000313" key="1">
    <source>
        <dbReference type="EMBL" id="MFC5499939.1"/>
    </source>
</evidence>
<organism evidence="1 2">
    <name type="scientific">Caenimonas terrae</name>
    <dbReference type="NCBI Taxonomy" id="696074"/>
    <lineage>
        <taxon>Bacteria</taxon>
        <taxon>Pseudomonadati</taxon>
        <taxon>Pseudomonadota</taxon>
        <taxon>Betaproteobacteria</taxon>
        <taxon>Burkholderiales</taxon>
        <taxon>Comamonadaceae</taxon>
        <taxon>Caenimonas</taxon>
    </lineage>
</organism>
<dbReference type="Proteomes" id="UP001596037">
    <property type="component" value="Unassembled WGS sequence"/>
</dbReference>
<protein>
    <recommendedName>
        <fullName evidence="3">DUF465 domain-containing protein</fullName>
    </recommendedName>
</protein>
<evidence type="ECO:0000313" key="2">
    <source>
        <dbReference type="Proteomes" id="UP001596037"/>
    </source>
</evidence>
<dbReference type="EMBL" id="JBHSMF010000010">
    <property type="protein sequence ID" value="MFC5499939.1"/>
    <property type="molecule type" value="Genomic_DNA"/>
</dbReference>
<comment type="caution">
    <text evidence="1">The sequence shown here is derived from an EMBL/GenBank/DDBJ whole genome shotgun (WGS) entry which is preliminary data.</text>
</comment>
<reference evidence="2" key="1">
    <citation type="journal article" date="2019" name="Int. J. Syst. Evol. Microbiol.">
        <title>The Global Catalogue of Microorganisms (GCM) 10K type strain sequencing project: providing services to taxonomists for standard genome sequencing and annotation.</title>
        <authorList>
            <consortium name="The Broad Institute Genomics Platform"/>
            <consortium name="The Broad Institute Genome Sequencing Center for Infectious Disease"/>
            <person name="Wu L."/>
            <person name="Ma J."/>
        </authorList>
    </citation>
    <scope>NUCLEOTIDE SEQUENCE [LARGE SCALE GENOMIC DNA]</scope>
    <source>
        <strain evidence="2">CCUG 57401</strain>
    </source>
</reference>